<dbReference type="AlphaFoldDB" id="A0A1D1UTQ2"/>
<name>A0A1D1UTQ2_RAMVA</name>
<evidence type="ECO:0000313" key="2">
    <source>
        <dbReference type="Proteomes" id="UP000186922"/>
    </source>
</evidence>
<proteinExistence type="predicted"/>
<dbReference type="Proteomes" id="UP000186922">
    <property type="component" value="Unassembled WGS sequence"/>
</dbReference>
<dbReference type="EMBL" id="BDGG01000002">
    <property type="protein sequence ID" value="GAU93054.1"/>
    <property type="molecule type" value="Genomic_DNA"/>
</dbReference>
<evidence type="ECO:0000313" key="1">
    <source>
        <dbReference type="EMBL" id="GAU93054.1"/>
    </source>
</evidence>
<keyword evidence="2" id="KW-1185">Reference proteome</keyword>
<accession>A0A1D1UTQ2</accession>
<protein>
    <submittedName>
        <fullName evidence="1">Uncharacterized protein</fullName>
    </submittedName>
</protein>
<comment type="caution">
    <text evidence="1">The sequence shown here is derived from an EMBL/GenBank/DDBJ whole genome shotgun (WGS) entry which is preliminary data.</text>
</comment>
<reference evidence="1 2" key="1">
    <citation type="journal article" date="2016" name="Nat. Commun.">
        <title>Extremotolerant tardigrade genome and improved radiotolerance of human cultured cells by tardigrade-unique protein.</title>
        <authorList>
            <person name="Hashimoto T."/>
            <person name="Horikawa D.D."/>
            <person name="Saito Y."/>
            <person name="Kuwahara H."/>
            <person name="Kozuka-Hata H."/>
            <person name="Shin-I T."/>
            <person name="Minakuchi Y."/>
            <person name="Ohishi K."/>
            <person name="Motoyama A."/>
            <person name="Aizu T."/>
            <person name="Enomoto A."/>
            <person name="Kondo K."/>
            <person name="Tanaka S."/>
            <person name="Hara Y."/>
            <person name="Koshikawa S."/>
            <person name="Sagara H."/>
            <person name="Miura T."/>
            <person name="Yokobori S."/>
            <person name="Miyagawa K."/>
            <person name="Suzuki Y."/>
            <person name="Kubo T."/>
            <person name="Oyama M."/>
            <person name="Kohara Y."/>
            <person name="Fujiyama A."/>
            <person name="Arakawa K."/>
            <person name="Katayama T."/>
            <person name="Toyoda A."/>
            <person name="Kunieda T."/>
        </authorList>
    </citation>
    <scope>NUCLEOTIDE SEQUENCE [LARGE SCALE GENOMIC DNA]</scope>
    <source>
        <strain evidence="1 2">YOKOZUNA-1</strain>
    </source>
</reference>
<organism evidence="1 2">
    <name type="scientific">Ramazzottius varieornatus</name>
    <name type="common">Water bear</name>
    <name type="synonym">Tardigrade</name>
    <dbReference type="NCBI Taxonomy" id="947166"/>
    <lineage>
        <taxon>Eukaryota</taxon>
        <taxon>Metazoa</taxon>
        <taxon>Ecdysozoa</taxon>
        <taxon>Tardigrada</taxon>
        <taxon>Eutardigrada</taxon>
        <taxon>Parachela</taxon>
        <taxon>Hypsibioidea</taxon>
        <taxon>Ramazzottiidae</taxon>
        <taxon>Ramazzottius</taxon>
    </lineage>
</organism>
<gene>
    <name evidence="1" type="primary">RvY_05045-1</name>
    <name evidence="1" type="synonym">RvY_05045.1</name>
    <name evidence="1" type="ORF">RvY_05045</name>
</gene>
<sequence>MFRVRFALVRKNRDVLAALTILRSLLGFEFHPMVQHSATYPAINLSKNLKLENKRIEKVRISIPEMRNSDVLFASWHLAFCRLLVQYVLQSGQHFVYACPLLYRGPYGKYCFWSTVQILIRMNEMIGTLKYVPVRSPTTLFEACVEFCARHPITIKLSIRPSG</sequence>